<dbReference type="RefSeq" id="WP_015651585.1">
    <property type="nucleotide sequence ID" value="NC_020506.1"/>
</dbReference>
<dbReference type="PANTHER" id="PTHR43022">
    <property type="entry name" value="PROTEIN SMF"/>
    <property type="match status" value="1"/>
</dbReference>
<sequence length="395" mass="42482">MDKNLEAWAYLSRVVEGPNAHLNQLIAQGHEAEKIASGIKQRESWIGTQLLRETESRHTWDTAHKDLEIIKRLGGRLITAEDAEWPREEFDHAFGFAASGMSDHVRTYQEDAVGPHSLWIRGGNLGALSAQSVTIVGTRAISHYGTEVTEQFTNNLVSHQWTIVSGGALGVDTVAHSEALRGGGSTVVIAACGLDRSYPAHNKDLFERIAASDSGVIASEYPPGTPPQRHRFLTRNRLVAAISQGTVVTEAAWRSGALNTLSWCAGLGRVPMAVPGPVTTAGSLGCHERIKNGSAQMVTSGDDVRSLLGAIGSLDANEQYELNFSASPIQGLSRNELRVFDALNLIGRQAGEVATDAGLPLALVIHLLVELQRRGLILRDGTDWKRAPKSDGVVG</sequence>
<protein>
    <submittedName>
        <fullName evidence="3">DNA uptake Rossmann fold nucleotide-binding protein</fullName>
    </submittedName>
</protein>
<dbReference type="Gene3D" id="3.40.50.450">
    <property type="match status" value="1"/>
</dbReference>
<dbReference type="STRING" id="1121353.H924_08570"/>
<evidence type="ECO:0000313" key="3">
    <source>
        <dbReference type="EMBL" id="AGG67154.1"/>
    </source>
</evidence>
<dbReference type="KEGG" id="ccn:H924_08570"/>
<dbReference type="eggNOG" id="COG0758">
    <property type="taxonomic scope" value="Bacteria"/>
</dbReference>
<name>M1ULZ6_9CORY</name>
<feature type="domain" description="Smf/DprA SLOG" evidence="2">
    <location>
        <begin position="110"/>
        <end position="306"/>
    </location>
</feature>
<dbReference type="AlphaFoldDB" id="M1ULZ6"/>
<dbReference type="PATRIC" id="fig|1121353.3.peg.1746"/>
<evidence type="ECO:0000313" key="4">
    <source>
        <dbReference type="Proteomes" id="UP000011760"/>
    </source>
</evidence>
<dbReference type="InterPro" id="IPR003488">
    <property type="entry name" value="DprA"/>
</dbReference>
<evidence type="ECO:0000256" key="1">
    <source>
        <dbReference type="ARBA" id="ARBA00006525"/>
    </source>
</evidence>
<dbReference type="Pfam" id="PF02481">
    <property type="entry name" value="DNA_processg_A"/>
    <property type="match status" value="1"/>
</dbReference>
<dbReference type="PANTHER" id="PTHR43022:SF1">
    <property type="entry name" value="PROTEIN SMF"/>
    <property type="match status" value="1"/>
</dbReference>
<reference evidence="3 4" key="1">
    <citation type="submission" date="2013-02" db="EMBL/GenBank/DDBJ databases">
        <title>The complete genome sequence of Corynebacterium callunae DSM 20147.</title>
        <authorList>
            <person name="Ruckert C."/>
            <person name="Albersmeier A."/>
            <person name="Kalinowski J."/>
        </authorList>
    </citation>
    <scope>NUCLEOTIDE SEQUENCE [LARGE SCALE GENOMIC DNA]</scope>
    <source>
        <strain evidence="3 4">DSM 20147</strain>
    </source>
</reference>
<accession>M1ULZ6</accession>
<dbReference type="SUPFAM" id="SSF102405">
    <property type="entry name" value="MCP/YpsA-like"/>
    <property type="match status" value="1"/>
</dbReference>
<dbReference type="NCBIfam" id="TIGR00732">
    <property type="entry name" value="dprA"/>
    <property type="match status" value="1"/>
</dbReference>
<dbReference type="EMBL" id="CP004354">
    <property type="protein sequence ID" value="AGG67154.1"/>
    <property type="molecule type" value="Genomic_DNA"/>
</dbReference>
<gene>
    <name evidence="3" type="ORF">H924_08570</name>
</gene>
<proteinExistence type="inferred from homology"/>
<comment type="similarity">
    <text evidence="1">Belongs to the DprA/Smf family.</text>
</comment>
<keyword evidence="4" id="KW-1185">Reference proteome</keyword>
<dbReference type="HOGENOM" id="CLU_029601_2_1_11"/>
<dbReference type="OrthoDB" id="9785707at2"/>
<dbReference type="GO" id="GO:0009294">
    <property type="term" value="P:DNA-mediated transformation"/>
    <property type="evidence" value="ECO:0007669"/>
    <property type="project" value="InterPro"/>
</dbReference>
<dbReference type="Proteomes" id="UP000011760">
    <property type="component" value="Chromosome"/>
</dbReference>
<dbReference type="InterPro" id="IPR057666">
    <property type="entry name" value="DrpA_SLOG"/>
</dbReference>
<organism evidence="3 4">
    <name type="scientific">Corynebacterium callunae DSM 20147</name>
    <dbReference type="NCBI Taxonomy" id="1121353"/>
    <lineage>
        <taxon>Bacteria</taxon>
        <taxon>Bacillati</taxon>
        <taxon>Actinomycetota</taxon>
        <taxon>Actinomycetes</taxon>
        <taxon>Mycobacteriales</taxon>
        <taxon>Corynebacteriaceae</taxon>
        <taxon>Corynebacterium</taxon>
    </lineage>
</organism>
<evidence type="ECO:0000259" key="2">
    <source>
        <dbReference type="Pfam" id="PF02481"/>
    </source>
</evidence>